<evidence type="ECO:0000256" key="2">
    <source>
        <dbReference type="SAM" id="MobiDB-lite"/>
    </source>
</evidence>
<gene>
    <name evidence="4" type="ORF">G3I59_09330</name>
</gene>
<organism evidence="4 5">
    <name type="scientific">Amycolatopsis rubida</name>
    <dbReference type="NCBI Taxonomy" id="112413"/>
    <lineage>
        <taxon>Bacteria</taxon>
        <taxon>Bacillati</taxon>
        <taxon>Actinomycetota</taxon>
        <taxon>Actinomycetes</taxon>
        <taxon>Pseudonocardiales</taxon>
        <taxon>Pseudonocardiaceae</taxon>
        <taxon>Amycolatopsis</taxon>
    </lineage>
</organism>
<dbReference type="SUPFAM" id="SSF47413">
    <property type="entry name" value="lambda repressor-like DNA-binding domains"/>
    <property type="match status" value="1"/>
</dbReference>
<feature type="domain" description="HTH cro/C1-type" evidence="3">
    <location>
        <begin position="14"/>
        <end position="68"/>
    </location>
</feature>
<dbReference type="PANTHER" id="PTHR43236">
    <property type="entry name" value="ANTITOXIN HIGA1"/>
    <property type="match status" value="1"/>
</dbReference>
<dbReference type="CDD" id="cd00093">
    <property type="entry name" value="HTH_XRE"/>
    <property type="match status" value="1"/>
</dbReference>
<comment type="similarity">
    <text evidence="1">Belongs to the short-chain fatty acyl-CoA assimilation regulator (ScfR) family.</text>
</comment>
<evidence type="ECO:0000259" key="3">
    <source>
        <dbReference type="PROSITE" id="PS50943"/>
    </source>
</evidence>
<dbReference type="SMART" id="SM00530">
    <property type="entry name" value="HTH_XRE"/>
    <property type="match status" value="1"/>
</dbReference>
<comment type="caution">
    <text evidence="4">The sequence shown here is derived from an EMBL/GenBank/DDBJ whole genome shotgun (WGS) entry which is preliminary data.</text>
</comment>
<protein>
    <submittedName>
        <fullName evidence="4">ImmA/IrrE family metallo-endopeptidase</fullName>
    </submittedName>
</protein>
<dbReference type="InterPro" id="IPR052345">
    <property type="entry name" value="Rad_response_metalloprotease"/>
</dbReference>
<keyword evidence="5" id="KW-1185">Reference proteome</keyword>
<dbReference type="RefSeq" id="WP_143132589.1">
    <property type="nucleotide sequence ID" value="NZ_FOWC01000014.1"/>
</dbReference>
<dbReference type="Pfam" id="PF06114">
    <property type="entry name" value="Peptidase_M78"/>
    <property type="match status" value="1"/>
</dbReference>
<dbReference type="PANTHER" id="PTHR43236:SF1">
    <property type="entry name" value="BLL7220 PROTEIN"/>
    <property type="match status" value="1"/>
</dbReference>
<dbReference type="PROSITE" id="PS50943">
    <property type="entry name" value="HTH_CROC1"/>
    <property type="match status" value="1"/>
</dbReference>
<dbReference type="InterPro" id="IPR010982">
    <property type="entry name" value="Lambda_DNA-bd_dom_sf"/>
</dbReference>
<dbReference type="Pfam" id="PF01381">
    <property type="entry name" value="HTH_3"/>
    <property type="match status" value="1"/>
</dbReference>
<dbReference type="EMBL" id="JAAGNC010000061">
    <property type="protein sequence ID" value="NEC55787.1"/>
    <property type="molecule type" value="Genomic_DNA"/>
</dbReference>
<evidence type="ECO:0000313" key="4">
    <source>
        <dbReference type="EMBL" id="NEC55787.1"/>
    </source>
</evidence>
<sequence>MEQTESAQALASRIRGAREAANLTQAQAAAELGVSRPTLIAMEKGTRSVSPPELVKLANAYGRDVATLLRPTAPPASIRAKFRTAFTTGPDKSEQLETAVSELEELADNYVDLLRRSGSRLPGRQPASRSLDYLAPDRAGEDLATEERNRLGLGDGPIQQLREMLEVEVGLRVFFLDLPSKIAGLFIYVDPLGGCVGVNRNHPAERRRWTMAHEYAHYLSSRDRSEVTPIGARGRIPDTERFAEAFAGNFLMPRNGITRRFHELSRDNGGKPTPATIVQLAHAYRVSAQALCLRLEDLALVRPATWDRLKDNNFQPRAAAERLRLPNLPDNGSRLPYHYRTLATQLFVDGDITESQFARYLGTDIVGAREEFERLTSTTDVGDDGEMQVLDLLDGVE</sequence>
<reference evidence="4 5" key="1">
    <citation type="submission" date="2020-01" db="EMBL/GenBank/DDBJ databases">
        <title>Insect and environment-associated Actinomycetes.</title>
        <authorList>
            <person name="Currrie C."/>
            <person name="Chevrette M."/>
            <person name="Carlson C."/>
            <person name="Stubbendieck R."/>
            <person name="Wendt-Pienkowski E."/>
        </authorList>
    </citation>
    <scope>NUCLEOTIDE SEQUENCE [LARGE SCALE GENOMIC DNA]</scope>
    <source>
        <strain evidence="4 5">SID8386</strain>
    </source>
</reference>
<dbReference type="Gene3D" id="1.10.260.40">
    <property type="entry name" value="lambda repressor-like DNA-binding domains"/>
    <property type="match status" value="1"/>
</dbReference>
<dbReference type="Gene3D" id="1.10.10.2910">
    <property type="match status" value="1"/>
</dbReference>
<name>A0ABX0BR40_9PSEU</name>
<accession>A0ABX0BR40</accession>
<dbReference type="InterPro" id="IPR001387">
    <property type="entry name" value="Cro/C1-type_HTH"/>
</dbReference>
<dbReference type="InterPro" id="IPR010359">
    <property type="entry name" value="IrrE_HExxH"/>
</dbReference>
<proteinExistence type="inferred from homology"/>
<dbReference type="Proteomes" id="UP000470404">
    <property type="component" value="Unassembled WGS sequence"/>
</dbReference>
<evidence type="ECO:0000313" key="5">
    <source>
        <dbReference type="Proteomes" id="UP000470404"/>
    </source>
</evidence>
<evidence type="ECO:0000256" key="1">
    <source>
        <dbReference type="ARBA" id="ARBA00007227"/>
    </source>
</evidence>
<feature type="region of interest" description="Disordered" evidence="2">
    <location>
        <begin position="118"/>
        <end position="138"/>
    </location>
</feature>